<dbReference type="GO" id="GO:0000166">
    <property type="term" value="F:nucleotide binding"/>
    <property type="evidence" value="ECO:0007669"/>
    <property type="project" value="UniProtKB-KW"/>
</dbReference>
<dbReference type="GO" id="GO:1990133">
    <property type="term" value="C:molybdopterin adenylyltransferase complex"/>
    <property type="evidence" value="ECO:0007669"/>
    <property type="project" value="TreeGrafter"/>
</dbReference>
<dbReference type="Pfam" id="PF02597">
    <property type="entry name" value="ThiS"/>
    <property type="match status" value="1"/>
</dbReference>
<dbReference type="InterPro" id="IPR012675">
    <property type="entry name" value="Beta-grasp_dom_sf"/>
</dbReference>
<dbReference type="Gene3D" id="3.10.20.30">
    <property type="match status" value="1"/>
</dbReference>
<dbReference type="PANTHER" id="PTHR33359">
    <property type="entry name" value="MOLYBDOPTERIN SYNTHASE SULFUR CARRIER SUBUNIT"/>
    <property type="match status" value="1"/>
</dbReference>
<evidence type="ECO:0000313" key="6">
    <source>
        <dbReference type="Proteomes" id="UP000078558"/>
    </source>
</evidence>
<dbReference type="InterPro" id="IPR044672">
    <property type="entry name" value="MOCS2A"/>
</dbReference>
<dbReference type="AlphaFoldDB" id="A0A1C3JYE0"/>
<dbReference type="STRING" id="1851544.ODI_02262"/>
<dbReference type="CDD" id="cd00754">
    <property type="entry name" value="Ubl_MoaD"/>
    <property type="match status" value="1"/>
</dbReference>
<protein>
    <recommendedName>
        <fullName evidence="3">Molybdopterin synthase sulfur carrier subunit</fullName>
    </recommendedName>
</protein>
<proteinExistence type="inferred from homology"/>
<evidence type="ECO:0000256" key="1">
    <source>
        <dbReference type="ARBA" id="ARBA00022741"/>
    </source>
</evidence>
<keyword evidence="6" id="KW-1185">Reference proteome</keyword>
<comment type="similarity">
    <text evidence="2">Belongs to the MoaD family.</text>
</comment>
<dbReference type="EMBL" id="FLRC01000006">
    <property type="protein sequence ID" value="SBT24174.1"/>
    <property type="molecule type" value="Genomic_DNA"/>
</dbReference>
<dbReference type="RefSeq" id="WP_082985156.1">
    <property type="nucleotide sequence ID" value="NZ_LT907988.1"/>
</dbReference>
<keyword evidence="1" id="KW-0547">Nucleotide-binding</keyword>
<dbReference type="UniPathway" id="UPA00344"/>
<dbReference type="OrthoDB" id="9801945at2"/>
<evidence type="ECO:0000256" key="3">
    <source>
        <dbReference type="ARBA" id="ARBA00024247"/>
    </source>
</evidence>
<dbReference type="KEGG" id="odi:ODI_R3393"/>
<reference evidence="4 6" key="1">
    <citation type="submission" date="2016-06" db="EMBL/GenBank/DDBJ databases">
        <authorList>
            <person name="Kjaerup R.B."/>
            <person name="Dalgaard T.S."/>
            <person name="Juul-Madsen H.R."/>
        </authorList>
    </citation>
    <scope>NUCLEOTIDE SEQUENCE [LARGE SCALE GENOMIC DNA]</scope>
    <source>
        <strain evidence="4">Orrdi1</strain>
    </source>
</reference>
<dbReference type="InterPro" id="IPR016155">
    <property type="entry name" value="Mopterin_synth/thiamin_S_b"/>
</dbReference>
<accession>A0A1C3JYE0</accession>
<name>A0A1C3JYE0_9BURK</name>
<evidence type="ECO:0000256" key="2">
    <source>
        <dbReference type="ARBA" id="ARBA00024200"/>
    </source>
</evidence>
<dbReference type="InterPro" id="IPR003749">
    <property type="entry name" value="ThiS/MoaD-like"/>
</dbReference>
<evidence type="ECO:0000313" key="5">
    <source>
        <dbReference type="EMBL" id="SOE51371.1"/>
    </source>
</evidence>
<dbReference type="SUPFAM" id="SSF54285">
    <property type="entry name" value="MoaD/ThiS"/>
    <property type="match status" value="1"/>
</dbReference>
<evidence type="ECO:0000313" key="4">
    <source>
        <dbReference type="EMBL" id="SBT24174.1"/>
    </source>
</evidence>
<reference evidence="5 6" key="2">
    <citation type="submission" date="2017-08" db="EMBL/GenBank/DDBJ databases">
        <authorList>
            <person name="de Groot N.N."/>
        </authorList>
    </citation>
    <scope>NUCLEOTIDE SEQUENCE [LARGE SCALE GENOMIC DNA]</scope>
    <source>
        <strain evidence="5">Orrdi1</strain>
    </source>
</reference>
<dbReference type="GO" id="GO:0006777">
    <property type="term" value="P:Mo-molybdopterin cofactor biosynthetic process"/>
    <property type="evidence" value="ECO:0007669"/>
    <property type="project" value="InterPro"/>
</dbReference>
<dbReference type="EMBL" id="LT907988">
    <property type="protein sequence ID" value="SOE51371.1"/>
    <property type="molecule type" value="Genomic_DNA"/>
</dbReference>
<dbReference type="Proteomes" id="UP000078558">
    <property type="component" value="Chromosome I"/>
</dbReference>
<gene>
    <name evidence="4" type="ORF">ODI_02262</name>
    <name evidence="5" type="ORF">ODI_R3393</name>
</gene>
<sequence>MSGDAKIELLYFARVAELTGKRGESWPLAQAQRGDTLLAELEARYPKLAPAARLKLAVNQLHAKPTILIQPGDEVAVFEPVTGG</sequence>
<dbReference type="PANTHER" id="PTHR33359:SF1">
    <property type="entry name" value="MOLYBDOPTERIN SYNTHASE SULFUR CARRIER SUBUNIT"/>
    <property type="match status" value="1"/>
</dbReference>
<organism evidence="4 6">
    <name type="scientific">Orrella dioscoreae</name>
    <dbReference type="NCBI Taxonomy" id="1851544"/>
    <lineage>
        <taxon>Bacteria</taxon>
        <taxon>Pseudomonadati</taxon>
        <taxon>Pseudomonadota</taxon>
        <taxon>Betaproteobacteria</taxon>
        <taxon>Burkholderiales</taxon>
        <taxon>Alcaligenaceae</taxon>
        <taxon>Orrella</taxon>
    </lineage>
</organism>